<name>A0A173TZB3_ANAHA</name>
<dbReference type="RefSeq" id="WP_055259246.1">
    <property type="nucleotide sequence ID" value="NZ_CYXT01000020.1"/>
</dbReference>
<organism evidence="1 2">
    <name type="scientific">Anaerostipes hadrus</name>
    <dbReference type="NCBI Taxonomy" id="649756"/>
    <lineage>
        <taxon>Bacteria</taxon>
        <taxon>Bacillati</taxon>
        <taxon>Bacillota</taxon>
        <taxon>Clostridia</taxon>
        <taxon>Lachnospirales</taxon>
        <taxon>Lachnospiraceae</taxon>
        <taxon>Anaerostipes</taxon>
    </lineage>
</organism>
<dbReference type="Proteomes" id="UP000095598">
    <property type="component" value="Unassembled WGS sequence"/>
</dbReference>
<dbReference type="AlphaFoldDB" id="A0A173TZB3"/>
<reference evidence="1 2" key="1">
    <citation type="submission" date="2015-09" db="EMBL/GenBank/DDBJ databases">
        <authorList>
            <consortium name="Pathogen Informatics"/>
        </authorList>
    </citation>
    <scope>NUCLEOTIDE SEQUENCE [LARGE SCALE GENOMIC DNA]</scope>
    <source>
        <strain evidence="1 2">2789STDY5608868</strain>
    </source>
</reference>
<proteinExistence type="predicted"/>
<evidence type="ECO:0000313" key="2">
    <source>
        <dbReference type="Proteomes" id="UP000095598"/>
    </source>
</evidence>
<protein>
    <submittedName>
        <fullName evidence="1">Uncharacterized protein</fullName>
    </submittedName>
</protein>
<gene>
    <name evidence="1" type="ORF">ERS852425_02430</name>
</gene>
<sequence>MYQQEKETRLDIDDVRNALEAYEANIVTPLDRVIVKALKELIEYKDIGLIPQAIKDMDKMYLEKCQQVNRLTCTCEMYERMAKK</sequence>
<accession>A0A173TZB3</accession>
<evidence type="ECO:0000313" key="1">
    <source>
        <dbReference type="EMBL" id="CUN07185.1"/>
    </source>
</evidence>
<dbReference type="EMBL" id="CYXT01000020">
    <property type="protein sequence ID" value="CUN07185.1"/>
    <property type="molecule type" value="Genomic_DNA"/>
</dbReference>